<proteinExistence type="predicted"/>
<keyword evidence="1" id="KW-0472">Membrane</keyword>
<keyword evidence="1" id="KW-0812">Transmembrane</keyword>
<protein>
    <submittedName>
        <fullName evidence="2">Uncharacterized protein</fullName>
    </submittedName>
</protein>
<evidence type="ECO:0000313" key="2">
    <source>
        <dbReference type="EMBL" id="SVC98441.1"/>
    </source>
</evidence>
<feature type="non-terminal residue" evidence="2">
    <location>
        <position position="221"/>
    </location>
</feature>
<feature type="transmembrane region" description="Helical" evidence="1">
    <location>
        <begin position="6"/>
        <end position="29"/>
    </location>
</feature>
<name>A0A382RP95_9ZZZZ</name>
<dbReference type="EMBL" id="UINC01122559">
    <property type="protein sequence ID" value="SVC98441.1"/>
    <property type="molecule type" value="Genomic_DNA"/>
</dbReference>
<reference evidence="2" key="1">
    <citation type="submission" date="2018-05" db="EMBL/GenBank/DDBJ databases">
        <authorList>
            <person name="Lanie J.A."/>
            <person name="Ng W.-L."/>
            <person name="Kazmierczak K.M."/>
            <person name="Andrzejewski T.M."/>
            <person name="Davidsen T.M."/>
            <person name="Wayne K.J."/>
            <person name="Tettelin H."/>
            <person name="Glass J.I."/>
            <person name="Rusch D."/>
            <person name="Podicherti R."/>
            <person name="Tsui H.-C.T."/>
            <person name="Winkler M.E."/>
        </authorList>
    </citation>
    <scope>NUCLEOTIDE SEQUENCE</scope>
</reference>
<sequence length="221" mass="24592">MTINRFITAVLKVVWISVLAIFISGAGLFSSKSEELATDKSIKNTKPWANIDGFRSAKFGMRMDEVKKAIARDFSITDRKIDAISHPTEQTQSLGISIDQLLPNSGKSRVVYVFGYKSKRLIQVNILTGHPVDTDVTPQQVVDSGNLLGNHFFKKRYQEDGLVAHARLSDGSVLIFRGKDQKGRMALLRLSNPQPNAKKGDDLKISLTLSYIEKPEKPDAF</sequence>
<organism evidence="2">
    <name type="scientific">marine metagenome</name>
    <dbReference type="NCBI Taxonomy" id="408172"/>
    <lineage>
        <taxon>unclassified sequences</taxon>
        <taxon>metagenomes</taxon>
        <taxon>ecological metagenomes</taxon>
    </lineage>
</organism>
<keyword evidence="1" id="KW-1133">Transmembrane helix</keyword>
<dbReference type="AlphaFoldDB" id="A0A382RP95"/>
<gene>
    <name evidence="2" type="ORF">METZ01_LOCUS351295</name>
</gene>
<evidence type="ECO:0000256" key="1">
    <source>
        <dbReference type="SAM" id="Phobius"/>
    </source>
</evidence>
<accession>A0A382RP95</accession>